<dbReference type="Proteomes" id="UP001732700">
    <property type="component" value="Chromosome 2A"/>
</dbReference>
<sequence length="328" mass="35812">MPYPFVGNMELMGKQRSLELGTLVLPTLLLLLFYGARGSHCSLVHGNMTDRRSLLDFKEAITDDPGGALHDWNDGIHHCMWSGVSCSVRHPGRVTTLELGSLNLTGQITPSLGNLTFLRELNLTDNHFSGQLPSLNRLIKLEFLALRENILQGNIQDATIALANCSKLMWLEISSNMLVGSIPRKIGSFSNLVFLDLSQNNLTGTIPPTFSNITRLLYLFLGENQLEGNIPGELGQPSNMQALVLKGNKLSGRVPSELCNISSLILLDLGMNMLSGALPPNIGDTLLGLEWLYLGTNNLEGHIPDLLGNASALVHLDLSSNYFTGQIR</sequence>
<dbReference type="EnsemblPlants" id="AVESA.00010b.r2.2AG0258980.1">
    <property type="protein sequence ID" value="AVESA.00010b.r2.2AG0258980.1.CDS.1"/>
    <property type="gene ID" value="AVESA.00010b.r2.2AG0258980"/>
</dbReference>
<organism evidence="1 2">
    <name type="scientific">Avena sativa</name>
    <name type="common">Oat</name>
    <dbReference type="NCBI Taxonomy" id="4498"/>
    <lineage>
        <taxon>Eukaryota</taxon>
        <taxon>Viridiplantae</taxon>
        <taxon>Streptophyta</taxon>
        <taxon>Embryophyta</taxon>
        <taxon>Tracheophyta</taxon>
        <taxon>Spermatophyta</taxon>
        <taxon>Magnoliopsida</taxon>
        <taxon>Liliopsida</taxon>
        <taxon>Poales</taxon>
        <taxon>Poaceae</taxon>
        <taxon>BOP clade</taxon>
        <taxon>Pooideae</taxon>
        <taxon>Poodae</taxon>
        <taxon>Poeae</taxon>
        <taxon>Poeae Chloroplast Group 1 (Aveneae type)</taxon>
        <taxon>Aveninae</taxon>
        <taxon>Avena</taxon>
    </lineage>
</organism>
<proteinExistence type="predicted"/>
<reference evidence="1" key="1">
    <citation type="submission" date="2021-05" db="EMBL/GenBank/DDBJ databases">
        <authorList>
            <person name="Scholz U."/>
            <person name="Mascher M."/>
            <person name="Fiebig A."/>
        </authorList>
    </citation>
    <scope>NUCLEOTIDE SEQUENCE [LARGE SCALE GENOMIC DNA]</scope>
</reference>
<accession>A0ACD5UJN2</accession>
<name>A0ACD5UJN2_AVESA</name>
<evidence type="ECO:0000313" key="1">
    <source>
        <dbReference type="EnsemblPlants" id="AVESA.00010b.r2.2AG0258980.1.CDS.1"/>
    </source>
</evidence>
<reference evidence="1" key="2">
    <citation type="submission" date="2025-09" db="UniProtKB">
        <authorList>
            <consortium name="EnsemblPlants"/>
        </authorList>
    </citation>
    <scope>IDENTIFICATION</scope>
</reference>
<keyword evidence="2" id="KW-1185">Reference proteome</keyword>
<evidence type="ECO:0000313" key="2">
    <source>
        <dbReference type="Proteomes" id="UP001732700"/>
    </source>
</evidence>
<protein>
    <submittedName>
        <fullName evidence="1">Uncharacterized protein</fullName>
    </submittedName>
</protein>